<protein>
    <submittedName>
        <fullName evidence="3">ABC transporter permease</fullName>
    </submittedName>
</protein>
<keyword evidence="2" id="KW-0472">Membrane</keyword>
<organism evidence="3 4">
    <name type="scientific">Streptomyces johnsoniae</name>
    <dbReference type="NCBI Taxonomy" id="3075532"/>
    <lineage>
        <taxon>Bacteria</taxon>
        <taxon>Bacillati</taxon>
        <taxon>Actinomycetota</taxon>
        <taxon>Actinomycetes</taxon>
        <taxon>Kitasatosporales</taxon>
        <taxon>Streptomycetaceae</taxon>
        <taxon>Streptomyces</taxon>
    </lineage>
</organism>
<sequence length="237" mass="24122">MTVPQPAPDHRPAADNAAEHTAGGEGHDPWAARTAAPVPGRAAAGTAPDWGREIRDGLLVALPVAVLGGLVLGLLWLWRAPRVPLVSDGQAVLLANSEGQAAMGADATFLLFGLALGVPVGIAVFVARRRGGVGTAIGLAVGALAGSWLAWRLGVWLGPAQDVAGHAREVGADVEFDAPLDIGARGVLLGLPFAAVGVHLLCMAAWGPREPQQQPAELPHWRGHGAPPPDHAPGGTS</sequence>
<dbReference type="Proteomes" id="UP001183615">
    <property type="component" value="Unassembled WGS sequence"/>
</dbReference>
<name>A0ABU2S7W7_9ACTN</name>
<feature type="transmembrane region" description="Helical" evidence="2">
    <location>
        <begin position="107"/>
        <end position="126"/>
    </location>
</feature>
<keyword evidence="4" id="KW-1185">Reference proteome</keyword>
<gene>
    <name evidence="3" type="ORF">RM779_20835</name>
</gene>
<evidence type="ECO:0000313" key="4">
    <source>
        <dbReference type="Proteomes" id="UP001183615"/>
    </source>
</evidence>
<evidence type="ECO:0000256" key="1">
    <source>
        <dbReference type="SAM" id="MobiDB-lite"/>
    </source>
</evidence>
<dbReference type="RefSeq" id="WP_311619246.1">
    <property type="nucleotide sequence ID" value="NZ_JAVREV010000011.1"/>
</dbReference>
<feature type="transmembrane region" description="Helical" evidence="2">
    <location>
        <begin position="133"/>
        <end position="151"/>
    </location>
</feature>
<feature type="region of interest" description="Disordered" evidence="1">
    <location>
        <begin position="212"/>
        <end position="237"/>
    </location>
</feature>
<proteinExistence type="predicted"/>
<evidence type="ECO:0000313" key="3">
    <source>
        <dbReference type="EMBL" id="MDT0445030.1"/>
    </source>
</evidence>
<feature type="transmembrane region" description="Helical" evidence="2">
    <location>
        <begin position="186"/>
        <end position="206"/>
    </location>
</feature>
<dbReference type="EMBL" id="JAVREV010000011">
    <property type="protein sequence ID" value="MDT0445030.1"/>
    <property type="molecule type" value="Genomic_DNA"/>
</dbReference>
<feature type="region of interest" description="Disordered" evidence="1">
    <location>
        <begin position="1"/>
        <end position="46"/>
    </location>
</feature>
<comment type="caution">
    <text evidence="3">The sequence shown here is derived from an EMBL/GenBank/DDBJ whole genome shotgun (WGS) entry which is preliminary data.</text>
</comment>
<evidence type="ECO:0000256" key="2">
    <source>
        <dbReference type="SAM" id="Phobius"/>
    </source>
</evidence>
<keyword evidence="2" id="KW-1133">Transmembrane helix</keyword>
<keyword evidence="2" id="KW-0812">Transmembrane</keyword>
<reference evidence="4" key="1">
    <citation type="submission" date="2023-07" db="EMBL/GenBank/DDBJ databases">
        <title>30 novel species of actinomycetes from the DSMZ collection.</title>
        <authorList>
            <person name="Nouioui I."/>
        </authorList>
    </citation>
    <scope>NUCLEOTIDE SEQUENCE [LARGE SCALE GENOMIC DNA]</scope>
    <source>
        <strain evidence="4">DSM 41886</strain>
    </source>
</reference>
<accession>A0ABU2S7W7</accession>
<feature type="transmembrane region" description="Helical" evidence="2">
    <location>
        <begin position="58"/>
        <end position="78"/>
    </location>
</feature>